<name>J3NF18_ORYBR</name>
<accession>J3NF18</accession>
<reference evidence="2" key="2">
    <citation type="submission" date="2013-04" db="UniProtKB">
        <authorList>
            <consortium name="EnsemblPlants"/>
        </authorList>
    </citation>
    <scope>IDENTIFICATION</scope>
</reference>
<proteinExistence type="predicted"/>
<dbReference type="Proteomes" id="UP000006038">
    <property type="component" value="Chromosome 12"/>
</dbReference>
<feature type="region of interest" description="Disordered" evidence="1">
    <location>
        <begin position="20"/>
        <end position="112"/>
    </location>
</feature>
<evidence type="ECO:0000256" key="1">
    <source>
        <dbReference type="SAM" id="MobiDB-lite"/>
    </source>
</evidence>
<evidence type="ECO:0000313" key="3">
    <source>
        <dbReference type="Proteomes" id="UP000006038"/>
    </source>
</evidence>
<dbReference type="EnsemblPlants" id="OB12G25760.1">
    <property type="protein sequence ID" value="OB12G25760.1"/>
    <property type="gene ID" value="OB12G25760"/>
</dbReference>
<keyword evidence="3" id="KW-1185">Reference proteome</keyword>
<sequence>MTGILPSAVVPSVEAARQAQRLRSERSGRGWSVRAQAAGQLGRHRGGQVGSDGRAMGVSVGGAKASGNVSNVRAGPDGCAKGAGGGGSSSSLQSNLARKPVDGKTERSWASS</sequence>
<evidence type="ECO:0000313" key="2">
    <source>
        <dbReference type="EnsemblPlants" id="OB12G25760.1"/>
    </source>
</evidence>
<dbReference type="AlphaFoldDB" id="J3NF18"/>
<organism evidence="2">
    <name type="scientific">Oryza brachyantha</name>
    <name type="common">malo sina</name>
    <dbReference type="NCBI Taxonomy" id="4533"/>
    <lineage>
        <taxon>Eukaryota</taxon>
        <taxon>Viridiplantae</taxon>
        <taxon>Streptophyta</taxon>
        <taxon>Embryophyta</taxon>
        <taxon>Tracheophyta</taxon>
        <taxon>Spermatophyta</taxon>
        <taxon>Magnoliopsida</taxon>
        <taxon>Liliopsida</taxon>
        <taxon>Poales</taxon>
        <taxon>Poaceae</taxon>
        <taxon>BOP clade</taxon>
        <taxon>Oryzoideae</taxon>
        <taxon>Oryzeae</taxon>
        <taxon>Oryzinae</taxon>
        <taxon>Oryza</taxon>
    </lineage>
</organism>
<reference evidence="2" key="1">
    <citation type="journal article" date="2013" name="Nat. Commun.">
        <title>Whole-genome sequencing of Oryza brachyantha reveals mechanisms underlying Oryza genome evolution.</title>
        <authorList>
            <person name="Chen J."/>
            <person name="Huang Q."/>
            <person name="Gao D."/>
            <person name="Wang J."/>
            <person name="Lang Y."/>
            <person name="Liu T."/>
            <person name="Li B."/>
            <person name="Bai Z."/>
            <person name="Luis Goicoechea J."/>
            <person name="Liang C."/>
            <person name="Chen C."/>
            <person name="Zhang W."/>
            <person name="Sun S."/>
            <person name="Liao Y."/>
            <person name="Zhang X."/>
            <person name="Yang L."/>
            <person name="Song C."/>
            <person name="Wang M."/>
            <person name="Shi J."/>
            <person name="Liu G."/>
            <person name="Liu J."/>
            <person name="Zhou H."/>
            <person name="Zhou W."/>
            <person name="Yu Q."/>
            <person name="An N."/>
            <person name="Chen Y."/>
            <person name="Cai Q."/>
            <person name="Wang B."/>
            <person name="Liu B."/>
            <person name="Min J."/>
            <person name="Huang Y."/>
            <person name="Wu H."/>
            <person name="Li Z."/>
            <person name="Zhang Y."/>
            <person name="Yin Y."/>
            <person name="Song W."/>
            <person name="Jiang J."/>
            <person name="Jackson S.A."/>
            <person name="Wing R.A."/>
            <person name="Wang J."/>
            <person name="Chen M."/>
        </authorList>
    </citation>
    <scope>NUCLEOTIDE SEQUENCE [LARGE SCALE GENOMIC DNA]</scope>
    <source>
        <strain evidence="2">cv. IRGC 101232</strain>
    </source>
</reference>
<dbReference type="Gramene" id="OB12G25760.1">
    <property type="protein sequence ID" value="OB12G25760.1"/>
    <property type="gene ID" value="OB12G25760"/>
</dbReference>
<protein>
    <submittedName>
        <fullName evidence="2">Uncharacterized protein</fullName>
    </submittedName>
</protein>
<feature type="compositionally biased region" description="Basic and acidic residues" evidence="1">
    <location>
        <begin position="99"/>
        <end position="112"/>
    </location>
</feature>
<dbReference type="HOGENOM" id="CLU_2149724_0_0_1"/>